<dbReference type="SMART" id="SM00740">
    <property type="entry name" value="PASTA"/>
    <property type="match status" value="3"/>
</dbReference>
<feature type="domain" description="PASTA" evidence="3">
    <location>
        <begin position="118"/>
        <end position="184"/>
    </location>
</feature>
<dbReference type="OrthoDB" id="1641593at2"/>
<feature type="compositionally biased region" description="Low complexity" evidence="1">
    <location>
        <begin position="477"/>
        <end position="489"/>
    </location>
</feature>
<feature type="region of interest" description="Disordered" evidence="1">
    <location>
        <begin position="473"/>
        <end position="501"/>
    </location>
</feature>
<dbReference type="Pfam" id="PF03793">
    <property type="entry name" value="PASTA"/>
    <property type="match status" value="2"/>
</dbReference>
<dbReference type="AlphaFoldDB" id="A0A242A9M3"/>
<dbReference type="InterPro" id="IPR005543">
    <property type="entry name" value="PASTA_dom"/>
</dbReference>
<dbReference type="EMBL" id="NGKU01000001">
    <property type="protein sequence ID" value="OTN77735.1"/>
    <property type="molecule type" value="Genomic_DNA"/>
</dbReference>
<keyword evidence="2" id="KW-1133">Transmembrane helix</keyword>
<gene>
    <name evidence="4" type="ORF">A5886_002836</name>
</gene>
<feature type="region of interest" description="Disordered" evidence="1">
    <location>
        <begin position="1"/>
        <end position="84"/>
    </location>
</feature>
<dbReference type="PROSITE" id="PS51178">
    <property type="entry name" value="PASTA"/>
    <property type="match status" value="2"/>
</dbReference>
<evidence type="ECO:0000313" key="5">
    <source>
        <dbReference type="Proteomes" id="UP000195043"/>
    </source>
</evidence>
<feature type="transmembrane region" description="Helical" evidence="2">
    <location>
        <begin position="98"/>
        <end position="119"/>
    </location>
</feature>
<evidence type="ECO:0000256" key="2">
    <source>
        <dbReference type="SAM" id="Phobius"/>
    </source>
</evidence>
<feature type="compositionally biased region" description="Acidic residues" evidence="1">
    <location>
        <begin position="490"/>
        <end position="501"/>
    </location>
</feature>
<keyword evidence="2" id="KW-0472">Membrane</keyword>
<organism evidence="4 5">
    <name type="scientific">Candidatus Enterococcus testudinis</name>
    <dbReference type="NCBI Taxonomy" id="1834191"/>
    <lineage>
        <taxon>Bacteria</taxon>
        <taxon>Bacillati</taxon>
        <taxon>Bacillota</taxon>
        <taxon>Bacilli</taxon>
        <taxon>Lactobacillales</taxon>
        <taxon>Enterococcaceae</taxon>
        <taxon>Enterococcus</taxon>
    </lineage>
</organism>
<dbReference type="CDD" id="cd06577">
    <property type="entry name" value="PASTA_pknB"/>
    <property type="match status" value="2"/>
</dbReference>
<protein>
    <recommendedName>
        <fullName evidence="3">PASTA domain-containing protein</fullName>
    </recommendedName>
</protein>
<proteinExistence type="predicted"/>
<dbReference type="STRING" id="1834191.A5886_002836"/>
<reference evidence="4 5" key="1">
    <citation type="submission" date="2017-05" db="EMBL/GenBank/DDBJ databases">
        <title>The Genome Sequence of Enterococcus sp. 8G7_MSG3316.</title>
        <authorList>
            <consortium name="The Broad Institute Genomics Platform"/>
            <consortium name="The Broad Institute Genomic Center for Infectious Diseases"/>
            <person name="Earl A."/>
            <person name="Manson A."/>
            <person name="Schwartman J."/>
            <person name="Gilmore M."/>
            <person name="Abouelleil A."/>
            <person name="Cao P."/>
            <person name="Chapman S."/>
            <person name="Cusick C."/>
            <person name="Shea T."/>
            <person name="Young S."/>
            <person name="Neafsey D."/>
            <person name="Nusbaum C."/>
            <person name="Birren B."/>
        </authorList>
    </citation>
    <scope>NUCLEOTIDE SEQUENCE [LARGE SCALE GENOMIC DNA]</scope>
    <source>
        <strain evidence="4 5">8G7_MSG3316</strain>
    </source>
</reference>
<dbReference type="Proteomes" id="UP000195043">
    <property type="component" value="Unassembled WGS sequence"/>
</dbReference>
<comment type="caution">
    <text evidence="4">The sequence shown here is derived from an EMBL/GenBank/DDBJ whole genome shotgun (WGS) entry which is preliminary data.</text>
</comment>
<sequence>MSDFLSNFSPDKYDGKKQEPTPTPQEKTEPPAQDPAGTAKPVVESTPETTGSRRENKQNNRQAKDDSQLDTNKQSVSRFGQEETEFDPTYKNKKRKKIILITTLSLLLAVVIGVVYYQLTHVKVPDFKATNLAEARTWGNEEGVTIKVEQAYDFEMETNQIIDQDVAADKKIKKGATLTLTASLGPDPEEQLALPDFADMETEAAKQWIEDNKAENISLIEQFDDTVKANAFIKQEANNKELDLTAYRRKDRLSVYYSKGKEVFEKDIEVTDFTGKTKAEAAEWAKKNELTYKEETVFSDSVAVDLVVSQEPVKGSKLAKKDTFLVKVSKGEAMTVPDFSQYTIEEAQGLESKIPIQVSTIYATNVSYGSFISQSVESGKEYGEGDTLPTVQVVYSLGQPYLKDIRFQATEGDLPKLFFDEYKSKGAYVYYDIYYVDSAEPKGTVVEMSRYGEFIPLETWITIGISRGNLQGAATNVPEETPTETPVETPVEEADSLDSAE</sequence>
<keyword evidence="5" id="KW-1185">Reference proteome</keyword>
<feature type="compositionally biased region" description="Polar residues" evidence="1">
    <location>
        <begin position="69"/>
        <end position="78"/>
    </location>
</feature>
<accession>A0A242A9M3</accession>
<dbReference type="Gene3D" id="3.30.10.20">
    <property type="match status" value="3"/>
</dbReference>
<evidence type="ECO:0000259" key="3">
    <source>
        <dbReference type="PROSITE" id="PS51178"/>
    </source>
</evidence>
<feature type="compositionally biased region" description="Basic and acidic residues" evidence="1">
    <location>
        <begin position="51"/>
        <end position="67"/>
    </location>
</feature>
<dbReference type="RefSeq" id="WP_086275728.1">
    <property type="nucleotide sequence ID" value="NZ_NGKU01000001.1"/>
</dbReference>
<evidence type="ECO:0000256" key="1">
    <source>
        <dbReference type="SAM" id="MobiDB-lite"/>
    </source>
</evidence>
<name>A0A242A9M3_9ENTE</name>
<evidence type="ECO:0000313" key="4">
    <source>
        <dbReference type="EMBL" id="OTN77735.1"/>
    </source>
</evidence>
<keyword evidence="2" id="KW-0812">Transmembrane</keyword>
<feature type="domain" description="PASTA" evidence="3">
    <location>
        <begin position="260"/>
        <end position="330"/>
    </location>
</feature>